<dbReference type="AlphaFoldDB" id="A0A1X1Z9K5"/>
<keyword evidence="1" id="KW-0378">Hydrolase</keyword>
<dbReference type="Pfam" id="PF00561">
    <property type="entry name" value="Abhydrolase_1"/>
    <property type="match status" value="1"/>
</dbReference>
<dbReference type="InterPro" id="IPR029058">
    <property type="entry name" value="AB_hydrolase_fold"/>
</dbReference>
<gene>
    <name evidence="3" type="ORF">AWC19_15925</name>
</gene>
<reference evidence="3 4" key="1">
    <citation type="submission" date="2016-01" db="EMBL/GenBank/DDBJ databases">
        <title>The new phylogeny of the genus Mycobacterium.</title>
        <authorList>
            <person name="Tarcisio F."/>
            <person name="Conor M."/>
            <person name="Antonella G."/>
            <person name="Elisabetta G."/>
            <person name="Giulia F.S."/>
            <person name="Sara T."/>
            <person name="Anna F."/>
            <person name="Clotilde B."/>
            <person name="Roberto B."/>
            <person name="Veronica D.S."/>
            <person name="Fabio R."/>
            <person name="Monica P."/>
            <person name="Olivier J."/>
            <person name="Enrico T."/>
            <person name="Nicola S."/>
        </authorList>
    </citation>
    <scope>NUCLEOTIDE SEQUENCE [LARGE SCALE GENOMIC DNA]</scope>
    <source>
        <strain evidence="3 4">DSM 44572</strain>
    </source>
</reference>
<name>A0A1X1Z9K5_9MYCO</name>
<dbReference type="PRINTS" id="PR00111">
    <property type="entry name" value="ABHYDROLASE"/>
</dbReference>
<organism evidence="3 4">
    <name type="scientific">Mycobacterium palustre</name>
    <dbReference type="NCBI Taxonomy" id="153971"/>
    <lineage>
        <taxon>Bacteria</taxon>
        <taxon>Bacillati</taxon>
        <taxon>Actinomycetota</taxon>
        <taxon>Actinomycetes</taxon>
        <taxon>Mycobacteriales</taxon>
        <taxon>Mycobacteriaceae</taxon>
        <taxon>Mycobacterium</taxon>
        <taxon>Mycobacterium simiae complex</taxon>
    </lineage>
</organism>
<accession>A0A1X1Z9K5</accession>
<evidence type="ECO:0000313" key="3">
    <source>
        <dbReference type="EMBL" id="ORW20002.1"/>
    </source>
</evidence>
<evidence type="ECO:0000313" key="4">
    <source>
        <dbReference type="Proteomes" id="UP000193529"/>
    </source>
</evidence>
<dbReference type="GO" id="GO:0016787">
    <property type="term" value="F:hydrolase activity"/>
    <property type="evidence" value="ECO:0007669"/>
    <property type="project" value="UniProtKB-KW"/>
</dbReference>
<comment type="caution">
    <text evidence="3">The sequence shown here is derived from an EMBL/GenBank/DDBJ whole genome shotgun (WGS) entry which is preliminary data.</text>
</comment>
<dbReference type="OrthoDB" id="3371334at2"/>
<dbReference type="InterPro" id="IPR050266">
    <property type="entry name" value="AB_hydrolase_sf"/>
</dbReference>
<dbReference type="InterPro" id="IPR000073">
    <property type="entry name" value="AB_hydrolase_1"/>
</dbReference>
<dbReference type="PRINTS" id="PR00412">
    <property type="entry name" value="EPOXHYDRLASE"/>
</dbReference>
<protein>
    <recommendedName>
        <fullName evidence="2">AB hydrolase-1 domain-containing protein</fullName>
    </recommendedName>
</protein>
<dbReference type="EMBL" id="LQPJ01000127">
    <property type="protein sequence ID" value="ORW20002.1"/>
    <property type="molecule type" value="Genomic_DNA"/>
</dbReference>
<feature type="domain" description="AB hydrolase-1" evidence="2">
    <location>
        <begin position="43"/>
        <end position="287"/>
    </location>
</feature>
<dbReference type="RefSeq" id="WP_085080005.1">
    <property type="nucleotide sequence ID" value="NZ_JACKRZ010000279.1"/>
</dbReference>
<dbReference type="InterPro" id="IPR000639">
    <property type="entry name" value="Epox_hydrolase-like"/>
</dbReference>
<dbReference type="PANTHER" id="PTHR43798:SF31">
    <property type="entry name" value="AB HYDROLASE SUPERFAMILY PROTEIN YCLE"/>
    <property type="match status" value="1"/>
</dbReference>
<dbReference type="GO" id="GO:0016020">
    <property type="term" value="C:membrane"/>
    <property type="evidence" value="ECO:0007669"/>
    <property type="project" value="TreeGrafter"/>
</dbReference>
<dbReference type="SUPFAM" id="SSF53474">
    <property type="entry name" value="alpha/beta-Hydrolases"/>
    <property type="match status" value="1"/>
</dbReference>
<evidence type="ECO:0000259" key="2">
    <source>
        <dbReference type="Pfam" id="PF00561"/>
    </source>
</evidence>
<keyword evidence="4" id="KW-1185">Reference proteome</keyword>
<dbReference type="PANTHER" id="PTHR43798">
    <property type="entry name" value="MONOACYLGLYCEROL LIPASE"/>
    <property type="match status" value="1"/>
</dbReference>
<proteinExistence type="predicted"/>
<dbReference type="STRING" id="153971.AWC19_15925"/>
<evidence type="ECO:0000256" key="1">
    <source>
        <dbReference type="ARBA" id="ARBA00022801"/>
    </source>
</evidence>
<dbReference type="Proteomes" id="UP000193529">
    <property type="component" value="Unassembled WGS sequence"/>
</dbReference>
<dbReference type="Gene3D" id="3.40.50.1820">
    <property type="entry name" value="alpha/beta hydrolase"/>
    <property type="match status" value="1"/>
</dbReference>
<sequence>MRNHALPFAGPHLRPVRDVETPSLQFRTIHGYRRAFRIAGSGPALLLIHGVGDNSTAWEPVHAKLAQRFTVIAPDLLGHGESDKPRADYSLPAFANGMRDLLAVLGVDRVTVVGHSFGGGVAMQFAYQYPELVERIVLVSAGGVDEEVGIALRLAAMPMGAEALAALRTPGVMPAIRLFGRAIGKTLGSTKFGRDATDVVALLEGFLEPRALSAFARTLRSVVDARGQYVTMLDRVHLMQHVPVQVIWGQDDPIIPVEHARTAHAAIPGSCLEIFEDSGHMPFSDHPDRFVEVLARFVDSTGPAYHDRELLRELLRAGAGEDVAAAATVSAVS</sequence>